<protein>
    <recommendedName>
        <fullName evidence="5">Retrovirus-related env polyprotein from transposon gypsy</fullName>
    </recommendedName>
</protein>
<dbReference type="Proteomes" id="UP000075880">
    <property type="component" value="Unassembled WGS sequence"/>
</dbReference>
<feature type="transmembrane region" description="Helical" evidence="1">
    <location>
        <begin position="462"/>
        <end position="486"/>
    </location>
</feature>
<reference evidence="3" key="2">
    <citation type="submission" date="2024-04" db="UniProtKB">
        <authorList>
            <consortium name="EnsemblMetazoa"/>
        </authorList>
    </citation>
    <scope>IDENTIFICATION</scope>
    <source>
        <strain evidence="3">EBRO</strain>
    </source>
</reference>
<organism evidence="3 4">
    <name type="scientific">Anopheles atroparvus</name>
    <name type="common">European mosquito</name>
    <dbReference type="NCBI Taxonomy" id="41427"/>
    <lineage>
        <taxon>Eukaryota</taxon>
        <taxon>Metazoa</taxon>
        <taxon>Ecdysozoa</taxon>
        <taxon>Arthropoda</taxon>
        <taxon>Hexapoda</taxon>
        <taxon>Insecta</taxon>
        <taxon>Pterygota</taxon>
        <taxon>Neoptera</taxon>
        <taxon>Endopterygota</taxon>
        <taxon>Diptera</taxon>
        <taxon>Nematocera</taxon>
        <taxon>Culicoidea</taxon>
        <taxon>Culicidae</taxon>
        <taxon>Anophelinae</taxon>
        <taxon>Anopheles</taxon>
    </lineage>
</organism>
<evidence type="ECO:0000313" key="4">
    <source>
        <dbReference type="Proteomes" id="UP000075880"/>
    </source>
</evidence>
<name>A0AAG5CPU2_ANOAO</name>
<keyword evidence="1" id="KW-0812">Transmembrane</keyword>
<dbReference type="EnsemblMetazoa" id="ENSAATROPT000899">
    <property type="protein sequence ID" value="ENSAATROPP000857"/>
    <property type="gene ID" value="ENSAATROPG000721"/>
</dbReference>
<reference evidence="4" key="1">
    <citation type="submission" date="2021-09" db="EMBL/GenBank/DDBJ databases">
        <authorList>
            <consortium name="Infravec"/>
            <person name="Campbell I L."/>
            <person name="Maslen G."/>
            <person name="Yates A."/>
        </authorList>
    </citation>
    <scope>NUCLEOTIDE SEQUENCE [LARGE SCALE GENOMIC DNA]</scope>
    <source>
        <strain evidence="4">Infravec2 EBRE</strain>
    </source>
</reference>
<dbReference type="AlphaFoldDB" id="A0AAG5CPU2"/>
<evidence type="ECO:0000256" key="2">
    <source>
        <dbReference type="SAM" id="SignalP"/>
    </source>
</evidence>
<evidence type="ECO:0000313" key="3">
    <source>
        <dbReference type="EnsemblMetazoa" id="ENSAATROPP000857"/>
    </source>
</evidence>
<feature type="chain" id="PRO_5044707631" description="Retrovirus-related env polyprotein from transposon gypsy" evidence="2">
    <location>
        <begin position="16"/>
        <end position="503"/>
    </location>
</feature>
<evidence type="ECO:0008006" key="5">
    <source>
        <dbReference type="Google" id="ProtNLM"/>
    </source>
</evidence>
<keyword evidence="1" id="KW-1133">Transmembrane helix</keyword>
<keyword evidence="1" id="KW-0472">Membrane</keyword>
<feature type="signal peptide" evidence="2">
    <location>
        <begin position="1"/>
        <end position="15"/>
    </location>
</feature>
<accession>A0AAG5CPU2</accession>
<evidence type="ECO:0000256" key="1">
    <source>
        <dbReference type="SAM" id="Phobius"/>
    </source>
</evidence>
<keyword evidence="2" id="KW-0732">Signal</keyword>
<proteinExistence type="predicted"/>
<sequence>MTTAIFLTLVTMINAHETHSAEDGIISPQPPFKKITQPKPELQITFLSDQPLLSLKLGTRRVQNGNINMIHPINLTTLEKTVNSLVSLAYEKIENPLKDLIRMKTRLLYSNFMQIKPRETRKARSIEAIGTMWKWISGSPDAEDLSLINKTMNDLIDSNNQQVKVNTQLDKRLSALTNAVNAVIGETNNKLLDELEAITLLINIDVINHVLEEIQETIIWSRVSIASNKLLSSHEINSIRMVLEDQGINVNLPDEALQLVKPKIAVSDDTLLYILQVPQLEKEVYDLLQIHPLNVNDSIISQYPALVIKGKRGIFTSTTPDEYIQRPGNIRQYEDDCISNLLEGKKSSCKTKSTNSTVINTIAEGTLLINNAKNESLKFNCGPDEKIITGNYLIRFTQCTVNIQNLSFQSTTTIDKTEPFWGAVSKTTVTLQPTELQDQANFINRIELHHAYLKKFNSHWNFSLLGGISCSLILTVALAFFAVVFYQRKVRAIAEILPRKNDA</sequence>
<dbReference type="Pfam" id="PF07253">
    <property type="entry name" value="Gypsy"/>
    <property type="match status" value="1"/>
</dbReference>
<dbReference type="EnsemblMetazoa" id="ENSAATROPT008228">
    <property type="protein sequence ID" value="ENSAATROPP007395"/>
    <property type="gene ID" value="ENSAATROPG006700"/>
</dbReference>
<keyword evidence="4" id="KW-1185">Reference proteome</keyword>
<dbReference type="InterPro" id="IPR009882">
    <property type="entry name" value="Gypsy"/>
</dbReference>